<proteinExistence type="predicted"/>
<dbReference type="InterPro" id="IPR017853">
    <property type="entry name" value="GH"/>
</dbReference>
<gene>
    <name evidence="2" type="ORF">NM125_14605</name>
</gene>
<dbReference type="SUPFAM" id="SSF51445">
    <property type="entry name" value="(Trans)glycosidases"/>
    <property type="match status" value="1"/>
</dbReference>
<reference evidence="2" key="1">
    <citation type="submission" date="2022-06" db="EMBL/GenBank/DDBJ databases">
        <title>Gracilimonas sp. CAU 1638 isolated from sea sediment.</title>
        <authorList>
            <person name="Kim W."/>
        </authorList>
    </citation>
    <scope>NUCLEOTIDE SEQUENCE</scope>
    <source>
        <strain evidence="2">CAU 1638</strain>
    </source>
</reference>
<feature type="domain" description="Glycoside-hydrolase family GH114 TIM-barrel" evidence="1">
    <location>
        <begin position="15"/>
        <end position="213"/>
    </location>
</feature>
<accession>A0A9X2L7A4</accession>
<dbReference type="PANTHER" id="PTHR35882">
    <property type="entry name" value="PELA"/>
    <property type="match status" value="1"/>
</dbReference>
<organism evidence="2 3">
    <name type="scientific">Gracilimonas sediminicola</name>
    <dbReference type="NCBI Taxonomy" id="2952158"/>
    <lineage>
        <taxon>Bacteria</taxon>
        <taxon>Pseudomonadati</taxon>
        <taxon>Balneolota</taxon>
        <taxon>Balneolia</taxon>
        <taxon>Balneolales</taxon>
        <taxon>Balneolaceae</taxon>
        <taxon>Gracilimonas</taxon>
    </lineage>
</organism>
<dbReference type="Pfam" id="PF03537">
    <property type="entry name" value="Glyco_hydro_114"/>
    <property type="match status" value="1"/>
</dbReference>
<sequence length="260" mass="29452">MTDHTPFGVCYAKVTPEQVQNYRMVIIEPDFYTKEEMEALRATGTKVIAYVTLGEVDTNRWYYPRLAEIGFLGKNENWNSFFIDLESTEARRVILTEVLPAITEKGIDGLFLDTVDAVAPTTDRAHLQPYMVQLIEGIRQRYPGLSIIQNAGAFLLEETGDDVDAFLTEALASDYDFENKKYRIRSAAEFNDRLEYLNHYSTQSGKPYFIVGFADSDTKRRQIKARLDTLGRPYFISNIGLSELPVQPDSVANTLKSGSS</sequence>
<name>A0A9X2L7A4_9BACT</name>
<dbReference type="InterPro" id="IPR013785">
    <property type="entry name" value="Aldolase_TIM"/>
</dbReference>
<dbReference type="RefSeq" id="WP_255135717.1">
    <property type="nucleotide sequence ID" value="NZ_JANDBC010000003.1"/>
</dbReference>
<dbReference type="PANTHER" id="PTHR35882:SF2">
    <property type="entry name" value="PELA"/>
    <property type="match status" value="1"/>
</dbReference>
<dbReference type="Proteomes" id="UP001139125">
    <property type="component" value="Unassembled WGS sequence"/>
</dbReference>
<dbReference type="InterPro" id="IPR016062">
    <property type="entry name" value="TM1410-rel"/>
</dbReference>
<evidence type="ECO:0000313" key="2">
    <source>
        <dbReference type="EMBL" id="MCP9292818.1"/>
    </source>
</evidence>
<evidence type="ECO:0000259" key="1">
    <source>
        <dbReference type="Pfam" id="PF03537"/>
    </source>
</evidence>
<comment type="caution">
    <text evidence="2">The sequence shown here is derived from an EMBL/GenBank/DDBJ whole genome shotgun (WGS) entry which is preliminary data.</text>
</comment>
<protein>
    <submittedName>
        <fullName evidence="2">Endo alpha-1,4 polygalactosaminidase</fullName>
    </submittedName>
</protein>
<dbReference type="PRINTS" id="PR01545">
    <property type="entry name" value="THEMAYE10DUF"/>
</dbReference>
<dbReference type="Gene3D" id="3.20.20.70">
    <property type="entry name" value="Aldolase class I"/>
    <property type="match status" value="1"/>
</dbReference>
<keyword evidence="3" id="KW-1185">Reference proteome</keyword>
<dbReference type="EMBL" id="JANDBC010000003">
    <property type="protein sequence ID" value="MCP9292818.1"/>
    <property type="molecule type" value="Genomic_DNA"/>
</dbReference>
<dbReference type="InterPro" id="IPR004352">
    <property type="entry name" value="GH114_TIM-barrel"/>
</dbReference>
<dbReference type="AlphaFoldDB" id="A0A9X2L7A4"/>
<evidence type="ECO:0000313" key="3">
    <source>
        <dbReference type="Proteomes" id="UP001139125"/>
    </source>
</evidence>